<dbReference type="AlphaFoldDB" id="A0A6A4XD18"/>
<comment type="similarity">
    <text evidence="1">Belongs to the HEATR1/UTP10 family.</text>
</comment>
<protein>
    <recommendedName>
        <fullName evidence="1">HEAT repeat-containing protein 1</fullName>
    </recommendedName>
</protein>
<evidence type="ECO:0000259" key="2">
    <source>
        <dbReference type="Pfam" id="PF12397"/>
    </source>
</evidence>
<keyword evidence="1" id="KW-0698">rRNA processing</keyword>
<comment type="subcellular location">
    <subcellularLocation>
        <location evidence="1">Nucleus</location>
        <location evidence="1">Nucleolus</location>
    </subcellularLocation>
</comment>
<organism evidence="3 4">
    <name type="scientific">Amphibalanus amphitrite</name>
    <name type="common">Striped barnacle</name>
    <name type="synonym">Balanus amphitrite</name>
    <dbReference type="NCBI Taxonomy" id="1232801"/>
    <lineage>
        <taxon>Eukaryota</taxon>
        <taxon>Metazoa</taxon>
        <taxon>Ecdysozoa</taxon>
        <taxon>Arthropoda</taxon>
        <taxon>Crustacea</taxon>
        <taxon>Multicrustacea</taxon>
        <taxon>Cirripedia</taxon>
        <taxon>Thoracica</taxon>
        <taxon>Thoracicalcarea</taxon>
        <taxon>Balanomorpha</taxon>
        <taxon>Balanoidea</taxon>
        <taxon>Balanidae</taxon>
        <taxon>Amphibalaninae</taxon>
        <taxon>Amphibalanus</taxon>
    </lineage>
</organism>
<comment type="caution">
    <text evidence="3">The sequence shown here is derived from an EMBL/GenBank/DDBJ whole genome shotgun (WGS) entry which is preliminary data.</text>
</comment>
<dbReference type="InterPro" id="IPR022125">
    <property type="entry name" value="U3snoRNP10_N"/>
</dbReference>
<evidence type="ECO:0000256" key="1">
    <source>
        <dbReference type="RuleBase" id="RU367065"/>
    </source>
</evidence>
<dbReference type="PANTHER" id="PTHR13457">
    <property type="entry name" value="BAP28"/>
    <property type="match status" value="1"/>
</dbReference>
<dbReference type="EMBL" id="VIIS01000120">
    <property type="protein sequence ID" value="KAF0313038.1"/>
    <property type="molecule type" value="Genomic_DNA"/>
</dbReference>
<keyword evidence="1" id="KW-0687">Ribonucleoprotein</keyword>
<comment type="function">
    <text evidence="1">Involved in nucleolar processing of pre-18S ribosomal RNA.</text>
</comment>
<keyword evidence="1" id="KW-0539">Nucleus</keyword>
<dbReference type="GO" id="GO:0045943">
    <property type="term" value="P:positive regulation of transcription by RNA polymerase I"/>
    <property type="evidence" value="ECO:0007669"/>
    <property type="project" value="TreeGrafter"/>
</dbReference>
<dbReference type="Proteomes" id="UP000440578">
    <property type="component" value="Unassembled WGS sequence"/>
</dbReference>
<keyword evidence="1" id="KW-0690">Ribosome biogenesis</keyword>
<dbReference type="GO" id="GO:0030686">
    <property type="term" value="C:90S preribosome"/>
    <property type="evidence" value="ECO:0007669"/>
    <property type="project" value="TreeGrafter"/>
</dbReference>
<name>A0A6A4XD18_AMPAM</name>
<dbReference type="Pfam" id="PF12397">
    <property type="entry name" value="U3snoRNP10"/>
    <property type="match status" value="1"/>
</dbReference>
<keyword evidence="4" id="KW-1185">Reference proteome</keyword>
<proteinExistence type="inferred from homology"/>
<evidence type="ECO:0000313" key="4">
    <source>
        <dbReference type="Proteomes" id="UP000440578"/>
    </source>
</evidence>
<feature type="domain" description="U3 small nucleolar RNA-associated protein 10 N-terminal" evidence="2">
    <location>
        <begin position="128"/>
        <end position="240"/>
    </location>
</feature>
<dbReference type="InterPro" id="IPR040191">
    <property type="entry name" value="UTP10"/>
</dbReference>
<dbReference type="GO" id="GO:0000462">
    <property type="term" value="P:maturation of SSU-rRNA from tricistronic rRNA transcript (SSU-rRNA, 5.8S rRNA, LSU-rRNA)"/>
    <property type="evidence" value="ECO:0007669"/>
    <property type="project" value="TreeGrafter"/>
</dbReference>
<dbReference type="GO" id="GO:0032040">
    <property type="term" value="C:small-subunit processome"/>
    <property type="evidence" value="ECO:0007669"/>
    <property type="project" value="TreeGrafter"/>
</dbReference>
<sequence>MFGLILCFVYRFHIQEFNVNALLRCIFPYHDTNIFARAVQLLQIQDETDRWHWLQPLQDPGVPLSKGALSARCADNPAFMKFLCVMNKKLVQVHGGRSGALEAPVALFAGVLCLALQRTETVTERQVALLAPHVLRCVRSPLTQLRAAGYLLAGQLSRRAGLSAELTARLLTALVEGVDGPLAAEAVAALAVVVHTQAVARLPAGALQLLTASPAPLTGALDRLPGGVSLLPLVSCLLRTCLLEAAGGDSTAAAMATAVAASARIESTSEQQLLIRLPM</sequence>
<dbReference type="GO" id="GO:0030515">
    <property type="term" value="F:snoRNA binding"/>
    <property type="evidence" value="ECO:0007669"/>
    <property type="project" value="TreeGrafter"/>
</dbReference>
<dbReference type="PANTHER" id="PTHR13457:SF1">
    <property type="entry name" value="HEAT REPEAT-CONTAINING PROTEIN 1"/>
    <property type="match status" value="1"/>
</dbReference>
<reference evidence="3 4" key="1">
    <citation type="submission" date="2019-07" db="EMBL/GenBank/DDBJ databases">
        <title>Draft genome assembly of a fouling barnacle, Amphibalanus amphitrite (Darwin, 1854): The first reference genome for Thecostraca.</title>
        <authorList>
            <person name="Kim W."/>
        </authorList>
    </citation>
    <scope>NUCLEOTIDE SEQUENCE [LARGE SCALE GENOMIC DNA]</scope>
    <source>
        <strain evidence="3">SNU_AA5</strain>
        <tissue evidence="3">Soma without cirri and trophi</tissue>
    </source>
</reference>
<dbReference type="GO" id="GO:0034455">
    <property type="term" value="C:t-UTP complex"/>
    <property type="evidence" value="ECO:0007669"/>
    <property type="project" value="TreeGrafter"/>
</dbReference>
<accession>A0A6A4XD18</accession>
<gene>
    <name evidence="3" type="primary">heatr1</name>
    <name evidence="3" type="ORF">FJT64_016371</name>
</gene>
<evidence type="ECO:0000313" key="3">
    <source>
        <dbReference type="EMBL" id="KAF0313038.1"/>
    </source>
</evidence>
<dbReference type="OrthoDB" id="31183at2759"/>